<reference evidence="5" key="1">
    <citation type="submission" date="2017-05" db="EMBL/GenBank/DDBJ databases">
        <authorList>
            <person name="Imhoff J.F."/>
            <person name="Rahn T."/>
            <person name="Kuenzel S."/>
            <person name="Neulinger S.C."/>
        </authorList>
    </citation>
    <scope>NUCLEOTIDE SEQUENCE</scope>
    <source>
        <strain evidence="5">DSM 4395</strain>
    </source>
</reference>
<dbReference type="Pfam" id="PF01053">
    <property type="entry name" value="Cys_Met_Meta_PP"/>
    <property type="match status" value="1"/>
</dbReference>
<dbReference type="GO" id="GO:0009086">
    <property type="term" value="P:methionine biosynthetic process"/>
    <property type="evidence" value="ECO:0007669"/>
    <property type="project" value="UniProtKB-ARBA"/>
</dbReference>
<dbReference type="InterPro" id="IPR054542">
    <property type="entry name" value="Cys_met_metab_PP"/>
</dbReference>
<dbReference type="GO" id="GO:0019346">
    <property type="term" value="P:transsulfuration"/>
    <property type="evidence" value="ECO:0007669"/>
    <property type="project" value="InterPro"/>
</dbReference>
<dbReference type="GO" id="GO:0030170">
    <property type="term" value="F:pyridoxal phosphate binding"/>
    <property type="evidence" value="ECO:0007669"/>
    <property type="project" value="InterPro"/>
</dbReference>
<gene>
    <name evidence="5" type="ORF">CCR82_17450</name>
</gene>
<dbReference type="FunFam" id="3.40.640.10:FF:000046">
    <property type="entry name" value="Cystathionine gamma-lyase"/>
    <property type="match status" value="1"/>
</dbReference>
<sequence>MIKTPEQSIATRCVHAGEAADAHGSPHTPIYSTSTFAFPSTAAILDVVEGRASGSLYTRYGLNPTIQALEAKLAAIEGAESALAFASGMAAEAAVFLAHGRGGIVCIGDAYGGTLELLADQLPLLGIATHLLLGTELDQLDERLASLSGNAGRLVFLETPTNPALEVFDIAAIAERAHAHGARLVVDNTFASPVNQQPLALGADLVVHSATKYLGGHSDLTAGALMGSAELLGAVAGWRKNLGTTPAPETAALLARSLRTLPVRVQAQNASALAIAETMQAHPRVARVLHPGLASFPGHALAARQMNGFGGMLTLEVAAEGADPAAAAAAVVDRLKLFTLAPSLGGVESLVTQPCTTTHHGLTPEERQRRGISDAMIRLSIGLEDPAELIADLEQALADTAAEEPNRVDQR</sequence>
<dbReference type="PIRSF" id="PIRSF001434">
    <property type="entry name" value="CGS"/>
    <property type="match status" value="1"/>
</dbReference>
<evidence type="ECO:0000256" key="1">
    <source>
        <dbReference type="ARBA" id="ARBA00001933"/>
    </source>
</evidence>
<evidence type="ECO:0000313" key="6">
    <source>
        <dbReference type="Proteomes" id="UP001296967"/>
    </source>
</evidence>
<dbReference type="PROSITE" id="PS00868">
    <property type="entry name" value="CYS_MET_METAB_PP"/>
    <property type="match status" value="1"/>
</dbReference>
<dbReference type="CDD" id="cd00614">
    <property type="entry name" value="CGS_like"/>
    <property type="match status" value="1"/>
</dbReference>
<comment type="caution">
    <text evidence="5">The sequence shown here is derived from an EMBL/GenBank/DDBJ whole genome shotgun (WGS) entry which is preliminary data.</text>
</comment>
<reference evidence="5" key="2">
    <citation type="journal article" date="2020" name="Microorganisms">
        <title>Osmotic Adaptation and Compatible Solute Biosynthesis of Phototrophic Bacteria as Revealed from Genome Analyses.</title>
        <authorList>
            <person name="Imhoff J.F."/>
            <person name="Rahn T."/>
            <person name="Kunzel S."/>
            <person name="Keller A."/>
            <person name="Neulinger S.C."/>
        </authorList>
    </citation>
    <scope>NUCLEOTIDE SEQUENCE</scope>
    <source>
        <strain evidence="5">DSM 4395</strain>
    </source>
</reference>
<dbReference type="GO" id="GO:0005737">
    <property type="term" value="C:cytoplasm"/>
    <property type="evidence" value="ECO:0007669"/>
    <property type="project" value="TreeGrafter"/>
</dbReference>
<dbReference type="EMBL" id="NHSF01000085">
    <property type="protein sequence ID" value="MBK5932269.1"/>
    <property type="molecule type" value="Genomic_DNA"/>
</dbReference>
<dbReference type="PANTHER" id="PTHR11808">
    <property type="entry name" value="TRANS-SULFURATION ENZYME FAMILY MEMBER"/>
    <property type="match status" value="1"/>
</dbReference>
<dbReference type="InterPro" id="IPR015424">
    <property type="entry name" value="PyrdxlP-dep_Trfase"/>
</dbReference>
<dbReference type="Proteomes" id="UP001296967">
    <property type="component" value="Unassembled WGS sequence"/>
</dbReference>
<evidence type="ECO:0000256" key="3">
    <source>
        <dbReference type="PIRSR" id="PIRSR001434-2"/>
    </source>
</evidence>
<organism evidence="5 6">
    <name type="scientific">Halochromatium salexigens</name>
    <name type="common">Chromatium salexigens</name>
    <dbReference type="NCBI Taxonomy" id="49447"/>
    <lineage>
        <taxon>Bacteria</taxon>
        <taxon>Pseudomonadati</taxon>
        <taxon>Pseudomonadota</taxon>
        <taxon>Gammaproteobacteria</taxon>
        <taxon>Chromatiales</taxon>
        <taxon>Chromatiaceae</taxon>
        <taxon>Halochromatium</taxon>
    </lineage>
</organism>
<dbReference type="Gene3D" id="3.40.640.10">
    <property type="entry name" value="Type I PLP-dependent aspartate aminotransferase-like (Major domain)"/>
    <property type="match status" value="1"/>
</dbReference>
<comment type="cofactor">
    <cofactor evidence="1 4">
        <name>pyridoxal 5'-phosphate</name>
        <dbReference type="ChEBI" id="CHEBI:597326"/>
    </cofactor>
</comment>
<dbReference type="InterPro" id="IPR015422">
    <property type="entry name" value="PyrdxlP-dep_Trfase_small"/>
</dbReference>
<evidence type="ECO:0000313" key="5">
    <source>
        <dbReference type="EMBL" id="MBK5932269.1"/>
    </source>
</evidence>
<accession>A0AAJ0UIT8</accession>
<dbReference type="InterPro" id="IPR000277">
    <property type="entry name" value="Cys/Met-Metab_PyrdxlP-dep_enz"/>
</dbReference>
<feature type="modified residue" description="N6-(pyridoxal phosphate)lysine" evidence="3">
    <location>
        <position position="212"/>
    </location>
</feature>
<evidence type="ECO:0000256" key="4">
    <source>
        <dbReference type="RuleBase" id="RU362118"/>
    </source>
</evidence>
<dbReference type="AlphaFoldDB" id="A0AAJ0UIT8"/>
<comment type="similarity">
    <text evidence="4">Belongs to the trans-sulfuration enzymes family.</text>
</comment>
<dbReference type="RefSeq" id="WP_201247112.1">
    <property type="nucleotide sequence ID" value="NZ_NHSF01000085.1"/>
</dbReference>
<proteinExistence type="inferred from homology"/>
<protein>
    <submittedName>
        <fullName evidence="5">Cystathionine gamma-synthase</fullName>
    </submittedName>
</protein>
<dbReference type="GO" id="GO:0016846">
    <property type="term" value="F:carbon-sulfur lyase activity"/>
    <property type="evidence" value="ECO:0007669"/>
    <property type="project" value="TreeGrafter"/>
</dbReference>
<keyword evidence="6" id="KW-1185">Reference proteome</keyword>
<evidence type="ECO:0000256" key="2">
    <source>
        <dbReference type="ARBA" id="ARBA00022898"/>
    </source>
</evidence>
<dbReference type="InterPro" id="IPR015421">
    <property type="entry name" value="PyrdxlP-dep_Trfase_major"/>
</dbReference>
<name>A0AAJ0UIT8_HALSE</name>
<dbReference type="FunFam" id="3.90.1150.10:FF:000033">
    <property type="entry name" value="Cystathionine gamma-synthase"/>
    <property type="match status" value="1"/>
</dbReference>
<keyword evidence="2 3" id="KW-0663">Pyridoxal phosphate</keyword>
<dbReference type="SUPFAM" id="SSF53383">
    <property type="entry name" value="PLP-dependent transferases"/>
    <property type="match status" value="1"/>
</dbReference>
<dbReference type="Gene3D" id="3.90.1150.10">
    <property type="entry name" value="Aspartate Aminotransferase, domain 1"/>
    <property type="match status" value="1"/>
</dbReference>